<keyword evidence="4" id="KW-1185">Reference proteome</keyword>
<evidence type="ECO:0000313" key="3">
    <source>
        <dbReference type="EMBL" id="PWJ96010.1"/>
    </source>
</evidence>
<keyword evidence="1" id="KW-0808">Transferase</keyword>
<dbReference type="Proteomes" id="UP000245921">
    <property type="component" value="Unassembled WGS sequence"/>
</dbReference>
<comment type="caution">
    <text evidence="3">The sequence shown here is derived from an EMBL/GenBank/DDBJ whole genome shotgun (WGS) entry which is preliminary data.</text>
</comment>
<dbReference type="Gene3D" id="3.40.50.150">
    <property type="entry name" value="Vaccinia Virus protein VP39"/>
    <property type="match status" value="1"/>
</dbReference>
<dbReference type="EMBL" id="QGGI01000003">
    <property type="protein sequence ID" value="PWJ96010.1"/>
    <property type="molecule type" value="Genomic_DNA"/>
</dbReference>
<dbReference type="AlphaFoldDB" id="A0AA45C8H4"/>
<dbReference type="PANTHER" id="PTHR43861">
    <property type="entry name" value="TRANS-ACONITATE 2-METHYLTRANSFERASE-RELATED"/>
    <property type="match status" value="1"/>
</dbReference>
<dbReference type="Gene3D" id="2.20.25.110">
    <property type="entry name" value="S-adenosyl-L-methionine-dependent methyltransferases"/>
    <property type="match status" value="1"/>
</dbReference>
<name>A0AA45C8H4_9BACT</name>
<dbReference type="SUPFAM" id="SSF53335">
    <property type="entry name" value="S-adenosyl-L-methionine-dependent methyltransferases"/>
    <property type="match status" value="1"/>
</dbReference>
<evidence type="ECO:0000256" key="1">
    <source>
        <dbReference type="ARBA" id="ARBA00022679"/>
    </source>
</evidence>
<reference evidence="3 4" key="1">
    <citation type="submission" date="2018-05" db="EMBL/GenBank/DDBJ databases">
        <title>Genomic Encyclopedia of Type Strains, Phase IV (KMG-IV): sequencing the most valuable type-strain genomes for metagenomic binning, comparative biology and taxonomic classification.</title>
        <authorList>
            <person name="Goeker M."/>
        </authorList>
    </citation>
    <scope>NUCLEOTIDE SEQUENCE [LARGE SCALE GENOMIC DNA]</scope>
    <source>
        <strain evidence="3 4">DSM 24906</strain>
    </source>
</reference>
<dbReference type="GO" id="GO:0008168">
    <property type="term" value="F:methyltransferase activity"/>
    <property type="evidence" value="ECO:0007669"/>
    <property type="project" value="UniProtKB-KW"/>
</dbReference>
<dbReference type="CDD" id="cd02440">
    <property type="entry name" value="AdoMet_MTases"/>
    <property type="match status" value="1"/>
</dbReference>
<feature type="domain" description="Methyltransferase" evidence="2">
    <location>
        <begin position="38"/>
        <end position="129"/>
    </location>
</feature>
<gene>
    <name evidence="3" type="ORF">C7380_103191</name>
</gene>
<evidence type="ECO:0000313" key="4">
    <source>
        <dbReference type="Proteomes" id="UP000245921"/>
    </source>
</evidence>
<dbReference type="InterPro" id="IPR029063">
    <property type="entry name" value="SAM-dependent_MTases_sf"/>
</dbReference>
<proteinExistence type="predicted"/>
<accession>A0AA45C8H4</accession>
<protein>
    <submittedName>
        <fullName evidence="3">Methyltransferase family protein</fullName>
    </submittedName>
</protein>
<sequence>MINYYGNLCTKMYEILHPYVEEEELQFYLSYAKQNKKILEPLCGSGRFVVPFYEKGFDITGFDMSEEMLKELYKKVPNVKSFKSSMENYQPKEKYDYIFITSGSFSLFLDEKNVENLLIKMKQSLNEGGNFVFAVETTANVVYDKQNYFENNSVKTEEGYDLVFKSKSFYDEKNKILSTPSIYELYDENNLLAKEEMDFRLKLYDFGELDELIFKAGFKKINVFSDFNKSNNLNKNSKMFLYDCYI</sequence>
<dbReference type="Pfam" id="PF13649">
    <property type="entry name" value="Methyltransf_25"/>
    <property type="match status" value="1"/>
</dbReference>
<evidence type="ECO:0000259" key="2">
    <source>
        <dbReference type="Pfam" id="PF13649"/>
    </source>
</evidence>
<dbReference type="GO" id="GO:0032259">
    <property type="term" value="P:methylation"/>
    <property type="evidence" value="ECO:0007669"/>
    <property type="project" value="UniProtKB-KW"/>
</dbReference>
<dbReference type="InterPro" id="IPR041698">
    <property type="entry name" value="Methyltransf_25"/>
</dbReference>
<dbReference type="RefSeq" id="WP_109604122.1">
    <property type="nucleotide sequence ID" value="NZ_QGGI01000003.1"/>
</dbReference>
<keyword evidence="3" id="KW-0489">Methyltransferase</keyword>
<organism evidence="3 4">
    <name type="scientific">Oceanotoga teriensis</name>
    <dbReference type="NCBI Taxonomy" id="515440"/>
    <lineage>
        <taxon>Bacteria</taxon>
        <taxon>Thermotogati</taxon>
        <taxon>Thermotogota</taxon>
        <taxon>Thermotogae</taxon>
        <taxon>Petrotogales</taxon>
        <taxon>Petrotogaceae</taxon>
        <taxon>Oceanotoga</taxon>
    </lineage>
</organism>